<dbReference type="Gene3D" id="2.40.50.1020">
    <property type="entry name" value="LytTr DNA-binding domain"/>
    <property type="match status" value="1"/>
</dbReference>
<protein>
    <recommendedName>
        <fullName evidence="1">HTH LytTR-type domain-containing protein</fullName>
    </recommendedName>
</protein>
<feature type="non-terminal residue" evidence="2">
    <location>
        <position position="1"/>
    </location>
</feature>
<dbReference type="InterPro" id="IPR011006">
    <property type="entry name" value="CheY-like_superfamily"/>
</dbReference>
<dbReference type="GO" id="GO:0003677">
    <property type="term" value="F:DNA binding"/>
    <property type="evidence" value="ECO:0007669"/>
    <property type="project" value="InterPro"/>
</dbReference>
<dbReference type="InterPro" id="IPR007492">
    <property type="entry name" value="LytTR_DNA-bd_dom"/>
</dbReference>
<accession>X1A3K7</accession>
<evidence type="ECO:0000259" key="1">
    <source>
        <dbReference type="PROSITE" id="PS50930"/>
    </source>
</evidence>
<feature type="domain" description="HTH LytTR-type" evidence="1">
    <location>
        <begin position="98"/>
        <end position="205"/>
    </location>
</feature>
<comment type="caution">
    <text evidence="2">The sequence shown here is derived from an EMBL/GenBank/DDBJ whole genome shotgun (WGS) entry which is preliminary data.</text>
</comment>
<sequence>LGFFDIRLADGLSFEVFEKASVDFPVIFTTAFDEYALQAFKVNSIDYLLKPVDKAALRTALDKYRSIYQREDSFDSESVRKSIRDVRLHEDKRYKKSFLVYVKDQIIPVSVDQIAYFFLENELVYCRTHDNRKFILDQALDKIGSQLNPNDFYRSNRQYLVSRQAIQSVIQHFNRKLKLRLTPEPEQEVFISKTKAAAFKGWLEM</sequence>
<dbReference type="EMBL" id="BART01018627">
    <property type="protein sequence ID" value="GAG76349.1"/>
    <property type="molecule type" value="Genomic_DNA"/>
</dbReference>
<proteinExistence type="predicted"/>
<gene>
    <name evidence="2" type="ORF">S01H4_35106</name>
</gene>
<evidence type="ECO:0000313" key="2">
    <source>
        <dbReference type="EMBL" id="GAG76349.1"/>
    </source>
</evidence>
<dbReference type="InterPro" id="IPR046947">
    <property type="entry name" value="LytR-like"/>
</dbReference>
<dbReference type="GO" id="GO:0000156">
    <property type="term" value="F:phosphorelay response regulator activity"/>
    <property type="evidence" value="ECO:0007669"/>
    <property type="project" value="InterPro"/>
</dbReference>
<organism evidence="2">
    <name type="scientific">marine sediment metagenome</name>
    <dbReference type="NCBI Taxonomy" id="412755"/>
    <lineage>
        <taxon>unclassified sequences</taxon>
        <taxon>metagenomes</taxon>
        <taxon>ecological metagenomes</taxon>
    </lineage>
</organism>
<dbReference type="Gene3D" id="3.40.50.2300">
    <property type="match status" value="1"/>
</dbReference>
<dbReference type="SMART" id="SM00850">
    <property type="entry name" value="LytTR"/>
    <property type="match status" value="1"/>
</dbReference>
<reference evidence="2" key="1">
    <citation type="journal article" date="2014" name="Front. Microbiol.">
        <title>High frequency of phylogenetically diverse reductive dehalogenase-homologous genes in deep subseafloor sedimentary metagenomes.</title>
        <authorList>
            <person name="Kawai M."/>
            <person name="Futagami T."/>
            <person name="Toyoda A."/>
            <person name="Takaki Y."/>
            <person name="Nishi S."/>
            <person name="Hori S."/>
            <person name="Arai W."/>
            <person name="Tsubouchi T."/>
            <person name="Morono Y."/>
            <person name="Uchiyama I."/>
            <person name="Ito T."/>
            <person name="Fujiyama A."/>
            <person name="Inagaki F."/>
            <person name="Takami H."/>
        </authorList>
    </citation>
    <scope>NUCLEOTIDE SEQUENCE</scope>
    <source>
        <strain evidence="2">Expedition CK06-06</strain>
    </source>
</reference>
<name>X1A3K7_9ZZZZ</name>
<dbReference type="PROSITE" id="PS50930">
    <property type="entry name" value="HTH_LYTTR"/>
    <property type="match status" value="1"/>
</dbReference>
<dbReference type="AlphaFoldDB" id="X1A3K7"/>
<dbReference type="PANTHER" id="PTHR37299">
    <property type="entry name" value="TRANSCRIPTIONAL REGULATOR-RELATED"/>
    <property type="match status" value="1"/>
</dbReference>
<dbReference type="PANTHER" id="PTHR37299:SF1">
    <property type="entry name" value="STAGE 0 SPORULATION PROTEIN A HOMOLOG"/>
    <property type="match status" value="1"/>
</dbReference>
<dbReference type="SUPFAM" id="SSF52172">
    <property type="entry name" value="CheY-like"/>
    <property type="match status" value="1"/>
</dbReference>
<dbReference type="Pfam" id="PF04397">
    <property type="entry name" value="LytTR"/>
    <property type="match status" value="1"/>
</dbReference>